<dbReference type="eggNOG" id="KOG0928">
    <property type="taxonomic scope" value="Eukaryota"/>
</dbReference>
<dbReference type="PROSITE" id="PS50190">
    <property type="entry name" value="SEC7"/>
    <property type="match status" value="1"/>
</dbReference>
<dbReference type="SUPFAM" id="SSF48425">
    <property type="entry name" value="Sec7 domain"/>
    <property type="match status" value="1"/>
</dbReference>
<dbReference type="GO" id="GO:0032012">
    <property type="term" value="P:regulation of ARF protein signal transduction"/>
    <property type="evidence" value="ECO:0007669"/>
    <property type="project" value="InterPro"/>
</dbReference>
<dbReference type="OrthoDB" id="430364at2759"/>
<dbReference type="InterPro" id="IPR000904">
    <property type="entry name" value="Sec7_dom"/>
</dbReference>
<organism evidence="4 5">
    <name type="scientific">Auxenochlorella protothecoides</name>
    <name type="common">Green microalga</name>
    <name type="synonym">Chlorella protothecoides</name>
    <dbReference type="NCBI Taxonomy" id="3075"/>
    <lineage>
        <taxon>Eukaryota</taxon>
        <taxon>Viridiplantae</taxon>
        <taxon>Chlorophyta</taxon>
        <taxon>core chlorophytes</taxon>
        <taxon>Trebouxiophyceae</taxon>
        <taxon>Chlorellales</taxon>
        <taxon>Chlorellaceae</taxon>
        <taxon>Auxenochlorella</taxon>
    </lineage>
</organism>
<dbReference type="CDD" id="cd00171">
    <property type="entry name" value="Sec7"/>
    <property type="match status" value="1"/>
</dbReference>
<dbReference type="SMART" id="SM00222">
    <property type="entry name" value="Sec7"/>
    <property type="match status" value="1"/>
</dbReference>
<dbReference type="Pfam" id="PF12783">
    <property type="entry name" value="Sec7-like_HUS"/>
    <property type="match status" value="1"/>
</dbReference>
<name>A0A087SE06_AUXPR</name>
<dbReference type="STRING" id="3075.A0A087SE06"/>
<accession>A0A087SE06</accession>
<feature type="region of interest" description="Disordered" evidence="2">
    <location>
        <begin position="291"/>
        <end position="332"/>
    </location>
</feature>
<evidence type="ECO:0000259" key="3">
    <source>
        <dbReference type="PROSITE" id="PS50190"/>
    </source>
</evidence>
<dbReference type="PANTHER" id="PTHR10663">
    <property type="entry name" value="GUANYL-NUCLEOTIDE EXCHANGE FACTOR"/>
    <property type="match status" value="1"/>
</dbReference>
<reference evidence="4 5" key="1">
    <citation type="journal article" date="2014" name="BMC Genomics">
        <title>Oil accumulation mechanisms of the oleaginous microalga Chlorella protothecoides revealed through its genome, transcriptomes, and proteomes.</title>
        <authorList>
            <person name="Gao C."/>
            <person name="Wang Y."/>
            <person name="Shen Y."/>
            <person name="Yan D."/>
            <person name="He X."/>
            <person name="Dai J."/>
            <person name="Wu Q."/>
        </authorList>
    </citation>
    <scope>NUCLEOTIDE SEQUENCE [LARGE SCALE GENOMIC DNA]</scope>
    <source>
        <strain evidence="4 5">0710</strain>
    </source>
</reference>
<comment type="subcellular location">
    <subcellularLocation>
        <location evidence="1">Cytoplasm</location>
        <location evidence="1">Cytosol</location>
    </subcellularLocation>
</comment>
<feature type="region of interest" description="Disordered" evidence="2">
    <location>
        <begin position="1052"/>
        <end position="1134"/>
    </location>
</feature>
<evidence type="ECO:0000256" key="2">
    <source>
        <dbReference type="SAM" id="MobiDB-lite"/>
    </source>
</evidence>
<dbReference type="Proteomes" id="UP000028924">
    <property type="component" value="Unassembled WGS sequence"/>
</dbReference>
<dbReference type="GO" id="GO:0005085">
    <property type="term" value="F:guanyl-nucleotide exchange factor activity"/>
    <property type="evidence" value="ECO:0007669"/>
    <property type="project" value="InterPro"/>
</dbReference>
<dbReference type="GO" id="GO:0016192">
    <property type="term" value="P:vesicle-mediated transport"/>
    <property type="evidence" value="ECO:0007669"/>
    <property type="project" value="UniProtKB-ARBA"/>
</dbReference>
<feature type="domain" description="SEC7" evidence="3">
    <location>
        <begin position="546"/>
        <end position="730"/>
    </location>
</feature>
<dbReference type="InterPro" id="IPR035999">
    <property type="entry name" value="Sec7_dom_sf"/>
</dbReference>
<dbReference type="InterPro" id="IPR023394">
    <property type="entry name" value="Sec7_C_sf"/>
</dbReference>
<dbReference type="AlphaFoldDB" id="A0A087SE06"/>
<dbReference type="EMBL" id="KL662101">
    <property type="protein sequence ID" value="KFM23960.1"/>
    <property type="molecule type" value="Genomic_DNA"/>
</dbReference>
<dbReference type="PANTHER" id="PTHR10663:SF388">
    <property type="entry name" value="GOLGI-SPECIFIC BREFELDIN A-RESISTANCE GUANINE NUCLEOTIDE EXCHANGE FACTOR 1"/>
    <property type="match status" value="1"/>
</dbReference>
<feature type="compositionally biased region" description="Low complexity" evidence="2">
    <location>
        <begin position="1080"/>
        <end position="1089"/>
    </location>
</feature>
<dbReference type="GO" id="GO:0012505">
    <property type="term" value="C:endomembrane system"/>
    <property type="evidence" value="ECO:0007669"/>
    <property type="project" value="UniProtKB-ARBA"/>
</dbReference>
<dbReference type="InterPro" id="IPR032691">
    <property type="entry name" value="Mon2/Sec7/BIG1-like_HUS"/>
</dbReference>
<feature type="region of interest" description="Disordered" evidence="2">
    <location>
        <begin position="255"/>
        <end position="276"/>
    </location>
</feature>
<dbReference type="KEGG" id="apro:F751_6928"/>
<dbReference type="GO" id="GO:0005829">
    <property type="term" value="C:cytosol"/>
    <property type="evidence" value="ECO:0007669"/>
    <property type="project" value="UniProtKB-SubCell"/>
</dbReference>
<proteinExistence type="predicted"/>
<evidence type="ECO:0000313" key="4">
    <source>
        <dbReference type="EMBL" id="KFM23960.1"/>
    </source>
</evidence>
<dbReference type="Pfam" id="PF01369">
    <property type="entry name" value="Sec7"/>
    <property type="match status" value="1"/>
</dbReference>
<dbReference type="RefSeq" id="XP_011396838.1">
    <property type="nucleotide sequence ID" value="XM_011398536.1"/>
</dbReference>
<evidence type="ECO:0000313" key="5">
    <source>
        <dbReference type="Proteomes" id="UP000028924"/>
    </source>
</evidence>
<dbReference type="GeneID" id="23618319"/>
<protein>
    <submittedName>
        <fullName evidence="4">ARF guanine-nucleotide exchange factor GNOM</fullName>
    </submittedName>
</protein>
<dbReference type="Gene3D" id="1.10.1000.11">
    <property type="entry name" value="Arf Nucleotide-binding Site Opener,domain 2"/>
    <property type="match status" value="1"/>
</dbReference>
<dbReference type="Gene3D" id="1.10.220.20">
    <property type="match status" value="1"/>
</dbReference>
<evidence type="ECO:0000256" key="1">
    <source>
        <dbReference type="ARBA" id="ARBA00004514"/>
    </source>
</evidence>
<gene>
    <name evidence="4" type="ORF">F751_6928</name>
</gene>
<keyword evidence="5" id="KW-1185">Reference proteome</keyword>
<sequence length="1134" mass="117807">MEVGDLALLLNNEVATVLAALRGWAAASTRYTDDEMPESLVEDFQQLRRKIFTWKSLGDVEPLHLLHPFFEVIRTPETSGPVTGAALGSLRRLIQAGFLAAFPAGVGEAVAALADAVTSCKFEATVPGSDECVLFRILEVLAALVASPWGAALPHDTLLNALQAAYRIGHYQTEKGRATSEVLAHASRDTLAVMVGAVFSRLGSLPADLGSQLSSPFAAAAHAAAGGHHLVVEDEVELQGAGAGNAESDAALTAGGNRTEAGDAGSAPAEAVEPAQHSIVSLLPPPSAGGAVAPVTNPVPTDAGSMPTISTTPRGASQDGGASPSTAGRRPGVVGYGPDCVREILAFGLRLLLVVLDAAGPALTQHADLAALLAADLPRAMFEAGADAPPTRLAALCCATLALHARLGARAIVQVEALVRLLLLPLAEGRGGAGPERQRVALEGLLDLCRQPGFAAELYLAADCRVERADLLQDICALLSKTAQPGGGGGGEAWAGGDSAQTLALEGLLALLASLDDVAEGGGASDIDPGVPRLLDSPGHYVDRLKSLLASAAEHYNRDPKKGLQYAQAARLLPPTLDPATLARFLRCCPGLNEAAVGEALGERDDFSAGVRTAYLQTFDLAGLDFDVALRLFLDAFRLPGEGQRIDRIMEAFGGAYHAACPGSGLASPDAAYVLAFSVIMLNTDLHKQRTDRQPRMTLEGFRRMNDATNDGEPMPAALLQHLFSFLLADSLLELLQALAWGGGDLAALVASGEPTDSAELCLELLITVALRNRDRVTLIWPLVHEVLAAATSASQESNALVERAVLGLLRVCERLLPYKEETAEMLLKSLTLVLAALLRSSARYIRSEADWKTVCALVRLTSLRPEAAPAAFEALSVAVHDPRALSTRSFPPLLETCLHFVERYRAPSPDLALRFLEMVEALLVWLRVLLASPPSVHDAGAWAGALGTLVLLAVVEILAAGPGFYALWSDSLSVLAECMSVPDEGVRDSVPENVKNMLLVLATNGVLVPGWRDAKGASLWDLTWGKAHAVSSGLNPGLLVAAGPAAAAAGSPQLAQEGATGTPEVVSPPTPGKPLASGGDATTPAAPDAVPPPSGVAETTGADPPQTSPGSDREEGSVEEADGEQASSGCKQS</sequence>